<comment type="caution">
    <text evidence="3">The sequence shown here is derived from an EMBL/GenBank/DDBJ whole genome shotgun (WGS) entry which is preliminary data.</text>
</comment>
<accession>A0ABR0PUV8</accession>
<feature type="region of interest" description="Disordered" evidence="1">
    <location>
        <begin position="65"/>
        <end position="89"/>
    </location>
</feature>
<organism evidence="3 4">
    <name type="scientific">Gossypium arboreum</name>
    <name type="common">Tree cotton</name>
    <name type="synonym">Gossypium nanking</name>
    <dbReference type="NCBI Taxonomy" id="29729"/>
    <lineage>
        <taxon>Eukaryota</taxon>
        <taxon>Viridiplantae</taxon>
        <taxon>Streptophyta</taxon>
        <taxon>Embryophyta</taxon>
        <taxon>Tracheophyta</taxon>
        <taxon>Spermatophyta</taxon>
        <taxon>Magnoliopsida</taxon>
        <taxon>eudicotyledons</taxon>
        <taxon>Gunneridae</taxon>
        <taxon>Pentapetalae</taxon>
        <taxon>rosids</taxon>
        <taxon>malvids</taxon>
        <taxon>Malvales</taxon>
        <taxon>Malvaceae</taxon>
        <taxon>Malvoideae</taxon>
        <taxon>Gossypium</taxon>
    </lineage>
</organism>
<protein>
    <recommendedName>
        <fullName evidence="2">DUF4219 domain-containing protein</fullName>
    </recommendedName>
</protein>
<evidence type="ECO:0000313" key="3">
    <source>
        <dbReference type="EMBL" id="KAK5830757.1"/>
    </source>
</evidence>
<feature type="compositionally biased region" description="Low complexity" evidence="1">
    <location>
        <begin position="73"/>
        <end position="89"/>
    </location>
</feature>
<reference evidence="3 4" key="1">
    <citation type="submission" date="2023-03" db="EMBL/GenBank/DDBJ databases">
        <title>WGS of Gossypium arboreum.</title>
        <authorList>
            <person name="Yu D."/>
        </authorList>
    </citation>
    <scope>NUCLEOTIDE SEQUENCE [LARGE SCALE GENOMIC DNA]</scope>
    <source>
        <tissue evidence="3">Leaf</tissue>
    </source>
</reference>
<proteinExistence type="predicted"/>
<evidence type="ECO:0000313" key="4">
    <source>
        <dbReference type="Proteomes" id="UP001358586"/>
    </source>
</evidence>
<evidence type="ECO:0000259" key="2">
    <source>
        <dbReference type="Pfam" id="PF13961"/>
    </source>
</evidence>
<name>A0ABR0PUV8_GOSAR</name>
<sequence length="89" mass="10505">MDVEASSSFSSISPPVFDGDNYQVWAVRMEVYMEALDIWEVVEDDYEIPTLPQILPWHRSNCKRRRRQRNPRQRPACSLQSHLLSSLRL</sequence>
<evidence type="ECO:0000256" key="1">
    <source>
        <dbReference type="SAM" id="MobiDB-lite"/>
    </source>
</evidence>
<feature type="domain" description="DUF4219" evidence="2">
    <location>
        <begin position="17"/>
        <end position="43"/>
    </location>
</feature>
<dbReference type="Proteomes" id="UP001358586">
    <property type="component" value="Chromosome 5"/>
</dbReference>
<keyword evidence="4" id="KW-1185">Reference proteome</keyword>
<dbReference type="InterPro" id="IPR025314">
    <property type="entry name" value="DUF4219"/>
</dbReference>
<gene>
    <name evidence="3" type="ORF">PVK06_014552</name>
</gene>
<dbReference type="Pfam" id="PF13961">
    <property type="entry name" value="DUF4219"/>
    <property type="match status" value="1"/>
</dbReference>
<dbReference type="EMBL" id="JARKNE010000005">
    <property type="protein sequence ID" value="KAK5830757.1"/>
    <property type="molecule type" value="Genomic_DNA"/>
</dbReference>